<dbReference type="AlphaFoldDB" id="A0A8H7AE04"/>
<reference evidence="1" key="1">
    <citation type="submission" date="2020-02" db="EMBL/GenBank/DDBJ databases">
        <authorList>
            <person name="Palmer J.M."/>
        </authorList>
    </citation>
    <scope>NUCLEOTIDE SEQUENCE</scope>
    <source>
        <strain evidence="1">EPUS1.4</strain>
        <tissue evidence="1">Thallus</tissue>
    </source>
</reference>
<keyword evidence="2" id="KW-1185">Reference proteome</keyword>
<protein>
    <submittedName>
        <fullName evidence="1">Uncharacterized protein</fullName>
    </submittedName>
</protein>
<gene>
    <name evidence="1" type="ORF">GJ744_010680</name>
</gene>
<organism evidence="1 2">
    <name type="scientific">Endocarpon pusillum</name>
    <dbReference type="NCBI Taxonomy" id="364733"/>
    <lineage>
        <taxon>Eukaryota</taxon>
        <taxon>Fungi</taxon>
        <taxon>Dikarya</taxon>
        <taxon>Ascomycota</taxon>
        <taxon>Pezizomycotina</taxon>
        <taxon>Eurotiomycetes</taxon>
        <taxon>Chaetothyriomycetidae</taxon>
        <taxon>Verrucariales</taxon>
        <taxon>Verrucariaceae</taxon>
        <taxon>Endocarpon</taxon>
    </lineage>
</organism>
<sequence length="59" mass="6628">MSDQSPKTAPRDGNQLPNNILLAPAESFETAMITVRMTVTRWELGKRLERQVDNNGVKT</sequence>
<proteinExistence type="predicted"/>
<name>A0A8H7AE04_9EURO</name>
<dbReference type="EMBL" id="JAACFV010000070">
    <property type="protein sequence ID" value="KAF7507363.1"/>
    <property type="molecule type" value="Genomic_DNA"/>
</dbReference>
<evidence type="ECO:0000313" key="2">
    <source>
        <dbReference type="Proteomes" id="UP000606974"/>
    </source>
</evidence>
<dbReference type="Proteomes" id="UP000606974">
    <property type="component" value="Unassembled WGS sequence"/>
</dbReference>
<comment type="caution">
    <text evidence="1">The sequence shown here is derived from an EMBL/GenBank/DDBJ whole genome shotgun (WGS) entry which is preliminary data.</text>
</comment>
<evidence type="ECO:0000313" key="1">
    <source>
        <dbReference type="EMBL" id="KAF7507363.1"/>
    </source>
</evidence>
<accession>A0A8H7AE04</accession>